<proteinExistence type="predicted"/>
<feature type="compositionally biased region" description="Low complexity" evidence="1">
    <location>
        <begin position="201"/>
        <end position="216"/>
    </location>
</feature>
<name>A0ABN9T8Q9_9DINO</name>
<organism evidence="2 3">
    <name type="scientific">Prorocentrum cordatum</name>
    <dbReference type="NCBI Taxonomy" id="2364126"/>
    <lineage>
        <taxon>Eukaryota</taxon>
        <taxon>Sar</taxon>
        <taxon>Alveolata</taxon>
        <taxon>Dinophyceae</taxon>
        <taxon>Prorocentrales</taxon>
        <taxon>Prorocentraceae</taxon>
        <taxon>Prorocentrum</taxon>
    </lineage>
</organism>
<keyword evidence="3" id="KW-1185">Reference proteome</keyword>
<accession>A0ABN9T8Q9</accession>
<dbReference type="Proteomes" id="UP001189429">
    <property type="component" value="Unassembled WGS sequence"/>
</dbReference>
<dbReference type="EMBL" id="CAUYUJ010014458">
    <property type="protein sequence ID" value="CAK0841471.1"/>
    <property type="molecule type" value="Genomic_DNA"/>
</dbReference>
<feature type="non-terminal residue" evidence="2">
    <location>
        <position position="1"/>
    </location>
</feature>
<reference evidence="2" key="1">
    <citation type="submission" date="2023-10" db="EMBL/GenBank/DDBJ databases">
        <authorList>
            <person name="Chen Y."/>
            <person name="Shah S."/>
            <person name="Dougan E. K."/>
            <person name="Thang M."/>
            <person name="Chan C."/>
        </authorList>
    </citation>
    <scope>NUCLEOTIDE SEQUENCE [LARGE SCALE GENOMIC DNA]</scope>
</reference>
<comment type="caution">
    <text evidence="2">The sequence shown here is derived from an EMBL/GenBank/DDBJ whole genome shotgun (WGS) entry which is preliminary data.</text>
</comment>
<gene>
    <name evidence="2" type="ORF">PCOR1329_LOCUS36669</name>
</gene>
<evidence type="ECO:0000256" key="1">
    <source>
        <dbReference type="SAM" id="MobiDB-lite"/>
    </source>
</evidence>
<evidence type="ECO:0000313" key="3">
    <source>
        <dbReference type="Proteomes" id="UP001189429"/>
    </source>
</evidence>
<feature type="region of interest" description="Disordered" evidence="1">
    <location>
        <begin position="154"/>
        <end position="216"/>
    </location>
</feature>
<protein>
    <submittedName>
        <fullName evidence="2">Uncharacterized protein</fullName>
    </submittedName>
</protein>
<feature type="region of interest" description="Disordered" evidence="1">
    <location>
        <begin position="18"/>
        <end position="46"/>
    </location>
</feature>
<evidence type="ECO:0000313" key="2">
    <source>
        <dbReference type="EMBL" id="CAK0841471.1"/>
    </source>
</evidence>
<feature type="compositionally biased region" description="Basic residues" evidence="1">
    <location>
        <begin position="185"/>
        <end position="199"/>
    </location>
</feature>
<sequence length="216" mass="24959">RKACRRMVASDDVEIPVNGADSKEGMVSSSLKRMTMASGPESCRPPWEAEARTQRVRKAKEKCMRCEEWKRKFREQNVSYFRESGHFQHAIKKLLSRCSDYMPEKHYRQLEQSLQLDVRFFSEHNVVDADFSVDSPRFHRGGDEEAMAELKEKNGSLEEENEALQKQVEELEASLRQARDENVAMKRRHPPMHGRRPTPPRRGGPLPDRPRAAPAG</sequence>